<sequence length="91" mass="10547">MSETTNQAGNNTASAPPGNPSKPIKCMYPNQMTFTDDNGKVWVIYMPRKDYKRAMELYKAKNYAELTKFPPWANQQYTEEYYFDAEEEADA</sequence>
<keyword evidence="3" id="KW-1185">Reference proteome</keyword>
<protein>
    <submittedName>
        <fullName evidence="2">Uncharacterized protein</fullName>
    </submittedName>
</protein>
<gene>
    <name evidence="2" type="ORF">K452DRAFT_291506</name>
</gene>
<dbReference type="AlphaFoldDB" id="A0A6A6B3Z6"/>
<organism evidence="2 3">
    <name type="scientific">Aplosporella prunicola CBS 121167</name>
    <dbReference type="NCBI Taxonomy" id="1176127"/>
    <lineage>
        <taxon>Eukaryota</taxon>
        <taxon>Fungi</taxon>
        <taxon>Dikarya</taxon>
        <taxon>Ascomycota</taxon>
        <taxon>Pezizomycotina</taxon>
        <taxon>Dothideomycetes</taxon>
        <taxon>Dothideomycetes incertae sedis</taxon>
        <taxon>Botryosphaeriales</taxon>
        <taxon>Aplosporellaceae</taxon>
        <taxon>Aplosporella</taxon>
    </lineage>
</organism>
<dbReference type="EMBL" id="ML995502">
    <property type="protein sequence ID" value="KAF2137461.1"/>
    <property type="molecule type" value="Genomic_DNA"/>
</dbReference>
<name>A0A6A6B3Z6_9PEZI</name>
<dbReference type="Proteomes" id="UP000799438">
    <property type="component" value="Unassembled WGS sequence"/>
</dbReference>
<accession>A0A6A6B3Z6</accession>
<reference evidence="2" key="1">
    <citation type="journal article" date="2020" name="Stud. Mycol.">
        <title>101 Dothideomycetes genomes: a test case for predicting lifestyles and emergence of pathogens.</title>
        <authorList>
            <person name="Haridas S."/>
            <person name="Albert R."/>
            <person name="Binder M."/>
            <person name="Bloem J."/>
            <person name="Labutti K."/>
            <person name="Salamov A."/>
            <person name="Andreopoulos B."/>
            <person name="Baker S."/>
            <person name="Barry K."/>
            <person name="Bills G."/>
            <person name="Bluhm B."/>
            <person name="Cannon C."/>
            <person name="Castanera R."/>
            <person name="Culley D."/>
            <person name="Daum C."/>
            <person name="Ezra D."/>
            <person name="Gonzalez J."/>
            <person name="Henrissat B."/>
            <person name="Kuo A."/>
            <person name="Liang C."/>
            <person name="Lipzen A."/>
            <person name="Lutzoni F."/>
            <person name="Magnuson J."/>
            <person name="Mondo S."/>
            <person name="Nolan M."/>
            <person name="Ohm R."/>
            <person name="Pangilinan J."/>
            <person name="Park H.-J."/>
            <person name="Ramirez L."/>
            <person name="Alfaro M."/>
            <person name="Sun H."/>
            <person name="Tritt A."/>
            <person name="Yoshinaga Y."/>
            <person name="Zwiers L.-H."/>
            <person name="Turgeon B."/>
            <person name="Goodwin S."/>
            <person name="Spatafora J."/>
            <person name="Crous P."/>
            <person name="Grigoriev I."/>
        </authorList>
    </citation>
    <scope>NUCLEOTIDE SEQUENCE</scope>
    <source>
        <strain evidence="2">CBS 121167</strain>
    </source>
</reference>
<feature type="region of interest" description="Disordered" evidence="1">
    <location>
        <begin position="1"/>
        <end position="24"/>
    </location>
</feature>
<dbReference type="OrthoDB" id="3919839at2759"/>
<evidence type="ECO:0000256" key="1">
    <source>
        <dbReference type="SAM" id="MobiDB-lite"/>
    </source>
</evidence>
<evidence type="ECO:0000313" key="2">
    <source>
        <dbReference type="EMBL" id="KAF2137461.1"/>
    </source>
</evidence>
<proteinExistence type="predicted"/>
<dbReference type="RefSeq" id="XP_033393176.1">
    <property type="nucleotide sequence ID" value="XM_033541191.1"/>
</dbReference>
<evidence type="ECO:0000313" key="3">
    <source>
        <dbReference type="Proteomes" id="UP000799438"/>
    </source>
</evidence>
<feature type="compositionally biased region" description="Polar residues" evidence="1">
    <location>
        <begin position="1"/>
        <end position="14"/>
    </location>
</feature>
<dbReference type="GeneID" id="54298687"/>